<comment type="subcellular location">
    <subcellularLocation>
        <location evidence="1">Membrane</location>
        <topology evidence="1">Multi-pass membrane protein</topology>
    </subcellularLocation>
</comment>
<keyword evidence="9" id="KW-1185">Reference proteome</keyword>
<proteinExistence type="inferred from homology"/>
<sequence>MITLQKLLAGKCEKIGFGHMGPQLGWTEVFLAEYIGPLLIYPLFYFRIPYIYRRKYTLTSSPHPVVTLACICYSLHYFKRLIETIFVHRFSHGTMPLQSAVRNCIYYWGCAAWLAYYINHPLYTPPSYGNTQVNFALVMFVFCEVGNFSIHLALKNLQNGGSKSRKIPHPSKNPFTWLFFFVSCPNYTYEVGAWISLTIMTQTLPVAVFTVMGFVQMAVWAKEKHKTYNREFKNYPKLRMSIIPFIF</sequence>
<organism evidence="8 9">
    <name type="scientific">Scleropages formosus</name>
    <name type="common">Asian bonytongue</name>
    <name type="synonym">Osteoglossum formosum</name>
    <dbReference type="NCBI Taxonomy" id="113540"/>
    <lineage>
        <taxon>Eukaryota</taxon>
        <taxon>Metazoa</taxon>
        <taxon>Chordata</taxon>
        <taxon>Craniata</taxon>
        <taxon>Vertebrata</taxon>
        <taxon>Euteleostomi</taxon>
        <taxon>Actinopterygii</taxon>
        <taxon>Neopterygii</taxon>
        <taxon>Teleostei</taxon>
        <taxon>Osteoglossocephala</taxon>
        <taxon>Osteoglossomorpha</taxon>
        <taxon>Osteoglossiformes</taxon>
        <taxon>Osteoglossidae</taxon>
        <taxon>Scleropages</taxon>
    </lineage>
</organism>
<feature type="transmembrane region" description="Helical" evidence="6">
    <location>
        <begin position="135"/>
        <end position="154"/>
    </location>
</feature>
<gene>
    <name evidence="8" type="primary">LOC108927678</name>
</gene>
<dbReference type="Proteomes" id="UP000694397">
    <property type="component" value="Chromosome 19"/>
</dbReference>
<dbReference type="PANTHER" id="PTHR10556:SF59">
    <property type="entry name" value="STEROID 5-ALPHA REDUCTASE C-TERMINAL DOMAIN-CONTAINING PROTEIN"/>
    <property type="match status" value="1"/>
</dbReference>
<dbReference type="PANTHER" id="PTHR10556">
    <property type="entry name" value="3-OXO-5-ALPHA-STEROID 4-DEHYDROGENASE"/>
    <property type="match status" value="1"/>
</dbReference>
<dbReference type="InterPro" id="IPR001104">
    <property type="entry name" value="3-oxo-5_a-steroid_4-DH_C"/>
</dbReference>
<dbReference type="KEGG" id="sfm:108927678"/>
<feature type="transmembrane region" description="Helical" evidence="6">
    <location>
        <begin position="29"/>
        <end position="46"/>
    </location>
</feature>
<evidence type="ECO:0000313" key="9">
    <source>
        <dbReference type="Proteomes" id="UP000694397"/>
    </source>
</evidence>
<accession>A0A8C9WHE3</accession>
<dbReference type="GeneTree" id="ENSGT00950000182886"/>
<comment type="similarity">
    <text evidence="2">Belongs to the steroid 5-alpha reductase family.</text>
</comment>
<reference evidence="8" key="3">
    <citation type="submission" date="2025-09" db="UniProtKB">
        <authorList>
            <consortium name="Ensembl"/>
        </authorList>
    </citation>
    <scope>IDENTIFICATION</scope>
</reference>
<evidence type="ECO:0000256" key="6">
    <source>
        <dbReference type="SAM" id="Phobius"/>
    </source>
</evidence>
<dbReference type="AlphaFoldDB" id="A0A8C9WHE3"/>
<evidence type="ECO:0000256" key="1">
    <source>
        <dbReference type="ARBA" id="ARBA00004141"/>
    </source>
</evidence>
<feature type="transmembrane region" description="Helical" evidence="6">
    <location>
        <begin position="203"/>
        <end position="221"/>
    </location>
</feature>
<dbReference type="Ensembl" id="ENSSFOT00015067855.1">
    <property type="protein sequence ID" value="ENSSFOP00015074996.1"/>
    <property type="gene ID" value="ENSSFOG00015032984.1"/>
</dbReference>
<feature type="transmembrane region" description="Helical" evidence="6">
    <location>
        <begin position="175"/>
        <end position="197"/>
    </location>
</feature>
<keyword evidence="3 6" id="KW-0812">Transmembrane</keyword>
<dbReference type="GO" id="GO:0016627">
    <property type="term" value="F:oxidoreductase activity, acting on the CH-CH group of donors"/>
    <property type="evidence" value="ECO:0007669"/>
    <property type="project" value="InterPro"/>
</dbReference>
<evidence type="ECO:0000256" key="4">
    <source>
        <dbReference type="ARBA" id="ARBA00022989"/>
    </source>
</evidence>
<reference evidence="8 9" key="1">
    <citation type="submission" date="2019-04" db="EMBL/GenBank/DDBJ databases">
        <authorList>
            <consortium name="Wellcome Sanger Institute Data Sharing"/>
        </authorList>
    </citation>
    <scope>NUCLEOTIDE SEQUENCE [LARGE SCALE GENOMIC DNA]</scope>
</reference>
<keyword evidence="5 6" id="KW-0472">Membrane</keyword>
<dbReference type="GO" id="GO:0042761">
    <property type="term" value="P:very long-chain fatty acid biosynthetic process"/>
    <property type="evidence" value="ECO:0007669"/>
    <property type="project" value="TreeGrafter"/>
</dbReference>
<reference evidence="8" key="2">
    <citation type="submission" date="2025-08" db="UniProtKB">
        <authorList>
            <consortium name="Ensembl"/>
        </authorList>
    </citation>
    <scope>IDENTIFICATION</scope>
</reference>
<dbReference type="Pfam" id="PF02544">
    <property type="entry name" value="Steroid_dh"/>
    <property type="match status" value="1"/>
</dbReference>
<keyword evidence="4 6" id="KW-1133">Transmembrane helix</keyword>
<dbReference type="Gene3D" id="1.20.120.1630">
    <property type="match status" value="1"/>
</dbReference>
<name>A0A8C9WHE3_SCLFO</name>
<dbReference type="CTD" id="798606"/>
<protein>
    <submittedName>
        <fullName evidence="8">Very-long-chain enoyl-CoA reductase-like</fullName>
    </submittedName>
</protein>
<evidence type="ECO:0000313" key="8">
    <source>
        <dbReference type="Ensembl" id="ENSSFOP00015074996.1"/>
    </source>
</evidence>
<evidence type="ECO:0000256" key="5">
    <source>
        <dbReference type="ARBA" id="ARBA00023136"/>
    </source>
</evidence>
<dbReference type="PROSITE" id="PS50244">
    <property type="entry name" value="S5A_REDUCTASE"/>
    <property type="match status" value="1"/>
</dbReference>
<feature type="transmembrane region" description="Helical" evidence="6">
    <location>
        <begin position="105"/>
        <end position="123"/>
    </location>
</feature>
<evidence type="ECO:0000256" key="3">
    <source>
        <dbReference type="ARBA" id="ARBA00022692"/>
    </source>
</evidence>
<feature type="domain" description="3-oxo-5-alpha-steroid 4-dehydrogenase C-terminal" evidence="7">
    <location>
        <begin position="94"/>
        <end position="247"/>
    </location>
</feature>
<dbReference type="InterPro" id="IPR039357">
    <property type="entry name" value="SRD5A/TECR"/>
</dbReference>
<dbReference type="OrthoDB" id="540503at2759"/>
<evidence type="ECO:0000259" key="7">
    <source>
        <dbReference type="Pfam" id="PF02544"/>
    </source>
</evidence>
<evidence type="ECO:0000256" key="2">
    <source>
        <dbReference type="ARBA" id="ARBA00007742"/>
    </source>
</evidence>
<dbReference type="GO" id="GO:0016020">
    <property type="term" value="C:membrane"/>
    <property type="evidence" value="ECO:0007669"/>
    <property type="project" value="UniProtKB-SubCell"/>
</dbReference>